<comment type="caution">
    <text evidence="2">The sequence shown here is derived from an EMBL/GenBank/DDBJ whole genome shotgun (WGS) entry which is preliminary data.</text>
</comment>
<dbReference type="RefSeq" id="WP_149069102.1">
    <property type="nucleotide sequence ID" value="NZ_VTHL01000001.1"/>
</dbReference>
<evidence type="ECO:0000313" key="3">
    <source>
        <dbReference type="Proteomes" id="UP000322791"/>
    </source>
</evidence>
<feature type="domain" description="Glycosyltransferase 2-like" evidence="1">
    <location>
        <begin position="7"/>
        <end position="132"/>
    </location>
</feature>
<accession>A0A5D6VHV9</accession>
<dbReference type="GO" id="GO:0016758">
    <property type="term" value="F:hexosyltransferase activity"/>
    <property type="evidence" value="ECO:0007669"/>
    <property type="project" value="UniProtKB-ARBA"/>
</dbReference>
<evidence type="ECO:0000259" key="1">
    <source>
        <dbReference type="Pfam" id="PF00535"/>
    </source>
</evidence>
<dbReference type="CDD" id="cd00761">
    <property type="entry name" value="Glyco_tranf_GTA_type"/>
    <property type="match status" value="1"/>
</dbReference>
<keyword evidence="2" id="KW-0808">Transferase</keyword>
<proteinExistence type="predicted"/>
<name>A0A5D6VHV9_9BACT</name>
<reference evidence="2 3" key="1">
    <citation type="submission" date="2019-08" db="EMBL/GenBank/DDBJ databases">
        <authorList>
            <person name="Seo M.-J."/>
        </authorList>
    </citation>
    <scope>NUCLEOTIDE SEQUENCE [LARGE SCALE GENOMIC DNA]</scope>
    <source>
        <strain evidence="2 3">KIGAM108</strain>
    </source>
</reference>
<dbReference type="Pfam" id="PF00535">
    <property type="entry name" value="Glycos_transf_2"/>
    <property type="match status" value="1"/>
</dbReference>
<keyword evidence="3" id="KW-1185">Reference proteome</keyword>
<dbReference type="EMBL" id="VTHL01000001">
    <property type="protein sequence ID" value="TYZ14318.1"/>
    <property type="molecule type" value="Genomic_DNA"/>
</dbReference>
<protein>
    <submittedName>
        <fullName evidence="2">Glycosyltransferase family 2 protein</fullName>
    </submittedName>
</protein>
<evidence type="ECO:0000313" key="2">
    <source>
        <dbReference type="EMBL" id="TYZ14318.1"/>
    </source>
</evidence>
<dbReference type="SUPFAM" id="SSF53448">
    <property type="entry name" value="Nucleotide-diphospho-sugar transferases"/>
    <property type="match status" value="1"/>
</dbReference>
<dbReference type="AlphaFoldDB" id="A0A5D6VHV9"/>
<dbReference type="Proteomes" id="UP000322791">
    <property type="component" value="Unassembled WGS sequence"/>
</dbReference>
<dbReference type="PANTHER" id="PTHR22916">
    <property type="entry name" value="GLYCOSYLTRANSFERASE"/>
    <property type="match status" value="1"/>
</dbReference>
<gene>
    <name evidence="2" type="ORF">FY528_00905</name>
</gene>
<sequence length="324" mass="37332">MHHPLVSVIIPTYNRSALLVKALASVRAQTYPAIQLIVVDDGSTDNTRELLAGYPEVEYYYQANQRQAAARNKGLQYARGEFIASLDSDDTWEPDFLAKSINCLVQHQLDFVFLNHHRNSHHPSHLSQLATQGWWRRYLRQPAGEWWLLSPTLVRRLFLETCPAPSSALVIRRSSMVSNWNERMLIADDWCLILDMVMHRPCKAAFTLQPSWVKCMQRDNVYDGRENLEVIERLGLHDGMLLAERFAGQVTLAERRLLQRQLATHHLNFAHLLWKRGGHSGQVRLSIQKAFALAPLQSSYHGATMLWLFLRNRFRPDELASESV</sequence>
<dbReference type="Gene3D" id="3.90.550.10">
    <property type="entry name" value="Spore Coat Polysaccharide Biosynthesis Protein SpsA, Chain A"/>
    <property type="match status" value="1"/>
</dbReference>
<dbReference type="InterPro" id="IPR001173">
    <property type="entry name" value="Glyco_trans_2-like"/>
</dbReference>
<dbReference type="PANTHER" id="PTHR22916:SF3">
    <property type="entry name" value="UDP-GLCNAC:BETAGAL BETA-1,3-N-ACETYLGLUCOSAMINYLTRANSFERASE-LIKE PROTEIN 1"/>
    <property type="match status" value="1"/>
</dbReference>
<organism evidence="2 3">
    <name type="scientific">Hymenobacter lutimineralis</name>
    <dbReference type="NCBI Taxonomy" id="2606448"/>
    <lineage>
        <taxon>Bacteria</taxon>
        <taxon>Pseudomonadati</taxon>
        <taxon>Bacteroidota</taxon>
        <taxon>Cytophagia</taxon>
        <taxon>Cytophagales</taxon>
        <taxon>Hymenobacteraceae</taxon>
        <taxon>Hymenobacter</taxon>
    </lineage>
</organism>
<dbReference type="InterPro" id="IPR029044">
    <property type="entry name" value="Nucleotide-diphossugar_trans"/>
</dbReference>